<dbReference type="AlphaFoldDB" id="A0A0R2B221"/>
<evidence type="ECO:0000313" key="2">
    <source>
        <dbReference type="Proteomes" id="UP000051672"/>
    </source>
</evidence>
<name>A0A0R2B221_9LACO</name>
<gene>
    <name evidence="1" type="ORF">FC34_GL001003</name>
</gene>
<evidence type="ECO:0000313" key="1">
    <source>
        <dbReference type="EMBL" id="KRM72020.1"/>
    </source>
</evidence>
<sequence length="73" mass="8239">MLTARLVAVTANAIMAETESGAYLKIMPSQKQRTDPLFWESIRAIVKAKLWVPVSKMKHQLLETDWLETVPVG</sequence>
<reference evidence="1 2" key="1">
    <citation type="journal article" date="2015" name="Genome Announc.">
        <title>Expanding the biotechnology potential of lactobacilli through comparative genomics of 213 strains and associated genera.</title>
        <authorList>
            <person name="Sun Z."/>
            <person name="Harris H.M."/>
            <person name="McCann A."/>
            <person name="Guo C."/>
            <person name="Argimon S."/>
            <person name="Zhang W."/>
            <person name="Yang X."/>
            <person name="Jeffery I.B."/>
            <person name="Cooney J.C."/>
            <person name="Kagawa T.F."/>
            <person name="Liu W."/>
            <person name="Song Y."/>
            <person name="Salvetti E."/>
            <person name="Wrobel A."/>
            <person name="Rasinkangas P."/>
            <person name="Parkhill J."/>
            <person name="Rea M.C."/>
            <person name="O'Sullivan O."/>
            <person name="Ritari J."/>
            <person name="Douillard F.P."/>
            <person name="Paul Ross R."/>
            <person name="Yang R."/>
            <person name="Briner A.E."/>
            <person name="Felis G.E."/>
            <person name="de Vos W.M."/>
            <person name="Barrangou R."/>
            <person name="Klaenhammer T.R."/>
            <person name="Caufield P.W."/>
            <person name="Cui Y."/>
            <person name="Zhang H."/>
            <person name="O'Toole P.W."/>
        </authorList>
    </citation>
    <scope>NUCLEOTIDE SEQUENCE [LARGE SCALE GENOMIC DNA]</scope>
    <source>
        <strain evidence="1 2">DSM 23927</strain>
    </source>
</reference>
<accession>A0A0R2B221</accession>
<keyword evidence="2" id="KW-1185">Reference proteome</keyword>
<dbReference type="Proteomes" id="UP000051672">
    <property type="component" value="Unassembled WGS sequence"/>
</dbReference>
<dbReference type="EMBL" id="AYZQ01000002">
    <property type="protein sequence ID" value="KRM72020.1"/>
    <property type="molecule type" value="Genomic_DNA"/>
</dbReference>
<dbReference type="STRING" id="1423727.FC34_GL001003"/>
<organism evidence="1 2">
    <name type="scientific">Lacticaseibacillus brantae DSM 23927</name>
    <dbReference type="NCBI Taxonomy" id="1423727"/>
    <lineage>
        <taxon>Bacteria</taxon>
        <taxon>Bacillati</taxon>
        <taxon>Bacillota</taxon>
        <taxon>Bacilli</taxon>
        <taxon>Lactobacillales</taxon>
        <taxon>Lactobacillaceae</taxon>
        <taxon>Lacticaseibacillus</taxon>
    </lineage>
</organism>
<proteinExistence type="predicted"/>
<protein>
    <submittedName>
        <fullName evidence="1">Uncharacterized protein</fullName>
    </submittedName>
</protein>
<comment type="caution">
    <text evidence="1">The sequence shown here is derived from an EMBL/GenBank/DDBJ whole genome shotgun (WGS) entry which is preliminary data.</text>
</comment>
<dbReference type="PATRIC" id="fig|1423727.3.peg.1010"/>